<evidence type="ECO:0000256" key="2">
    <source>
        <dbReference type="RuleBase" id="RU000363"/>
    </source>
</evidence>
<dbReference type="PANTHER" id="PTHR42879:SF6">
    <property type="entry name" value="NADPH-DEPENDENT REDUCTASE BACG"/>
    <property type="match status" value="1"/>
</dbReference>
<comment type="similarity">
    <text evidence="1 2">Belongs to the short-chain dehydrogenases/reductases (SDR) family.</text>
</comment>
<dbReference type="FunFam" id="3.40.50.720:FF:000084">
    <property type="entry name" value="Short-chain dehydrogenase reductase"/>
    <property type="match status" value="1"/>
</dbReference>
<name>A0A2G1VW44_9FLAO</name>
<comment type="caution">
    <text evidence="3">The sequence shown here is derived from an EMBL/GenBank/DDBJ whole genome shotgun (WGS) entry which is preliminary data.</text>
</comment>
<evidence type="ECO:0000313" key="4">
    <source>
        <dbReference type="Proteomes" id="UP000229433"/>
    </source>
</evidence>
<evidence type="ECO:0000313" key="3">
    <source>
        <dbReference type="EMBL" id="PHQ30941.1"/>
    </source>
</evidence>
<dbReference type="CDD" id="cd05233">
    <property type="entry name" value="SDR_c"/>
    <property type="match status" value="1"/>
</dbReference>
<organism evidence="3 4">
    <name type="scientific">Leeuwenhoekiella nanhaiensis</name>
    <dbReference type="NCBI Taxonomy" id="1655491"/>
    <lineage>
        <taxon>Bacteria</taxon>
        <taxon>Pseudomonadati</taxon>
        <taxon>Bacteroidota</taxon>
        <taxon>Flavobacteriia</taxon>
        <taxon>Flavobacteriales</taxon>
        <taxon>Flavobacteriaceae</taxon>
        <taxon>Leeuwenhoekiella</taxon>
    </lineage>
</organism>
<dbReference type="PRINTS" id="PR00081">
    <property type="entry name" value="GDHRDH"/>
</dbReference>
<evidence type="ECO:0000256" key="1">
    <source>
        <dbReference type="ARBA" id="ARBA00006484"/>
    </source>
</evidence>
<dbReference type="SUPFAM" id="SSF51735">
    <property type="entry name" value="NAD(P)-binding Rossmann-fold domains"/>
    <property type="match status" value="1"/>
</dbReference>
<dbReference type="Pfam" id="PF00106">
    <property type="entry name" value="adh_short"/>
    <property type="match status" value="1"/>
</dbReference>
<dbReference type="OrthoDB" id="9804774at2"/>
<dbReference type="InterPro" id="IPR036291">
    <property type="entry name" value="NAD(P)-bd_dom_sf"/>
</dbReference>
<proteinExistence type="inferred from homology"/>
<sequence length="260" mass="28098">MDLQLNSKRAFISGSTKGIGRAIAKTLAEEGAEVIINGRSQDSIDEAIKTVKAEVPQAKISGIPCDFAKPEEIDALLKQLGKVDILVNNVGVFEPKDFLEIPDGDWQRFYDINVMSGVRLSRALLPAMLEQNWGRIIFISSESGLNIPVEMVHYGMTKTAQLAISRGIAETTKGTGVTVNSVLPGPTLSEGVREFANIGEDASREEVENEFFTTERPTSLIQRFAEPQEVANMVAYVASPKSAATNGASLRVDGGCVKII</sequence>
<accession>A0A2G1VW44</accession>
<dbReference type="PANTHER" id="PTHR42879">
    <property type="entry name" value="3-OXOACYL-(ACYL-CARRIER-PROTEIN) REDUCTASE"/>
    <property type="match status" value="1"/>
</dbReference>
<dbReference type="InterPro" id="IPR050259">
    <property type="entry name" value="SDR"/>
</dbReference>
<keyword evidence="4" id="KW-1185">Reference proteome</keyword>
<gene>
    <name evidence="3" type="ORF">CJ305_01560</name>
</gene>
<reference evidence="3 4" key="1">
    <citation type="submission" date="2017-08" db="EMBL/GenBank/DDBJ databases">
        <title>The whole genome shortgun sequences of strain Leeuwenhoekiella nanhaiensis G18 from the South China Sea.</title>
        <authorList>
            <person name="Liu Q."/>
        </authorList>
    </citation>
    <scope>NUCLEOTIDE SEQUENCE [LARGE SCALE GENOMIC DNA]</scope>
    <source>
        <strain evidence="3 4">G18</strain>
    </source>
</reference>
<protein>
    <submittedName>
        <fullName evidence="3">Oxidoreductase</fullName>
    </submittedName>
</protein>
<dbReference type="RefSeq" id="WP_099644480.1">
    <property type="nucleotide sequence ID" value="NZ_KZ319287.1"/>
</dbReference>
<dbReference type="InterPro" id="IPR002347">
    <property type="entry name" value="SDR_fam"/>
</dbReference>
<dbReference type="EMBL" id="NQXA01000001">
    <property type="protein sequence ID" value="PHQ30941.1"/>
    <property type="molecule type" value="Genomic_DNA"/>
</dbReference>
<dbReference type="Gene3D" id="3.40.50.720">
    <property type="entry name" value="NAD(P)-binding Rossmann-like Domain"/>
    <property type="match status" value="1"/>
</dbReference>
<dbReference type="PRINTS" id="PR00080">
    <property type="entry name" value="SDRFAMILY"/>
</dbReference>
<dbReference type="AlphaFoldDB" id="A0A2G1VW44"/>
<dbReference type="Proteomes" id="UP000229433">
    <property type="component" value="Unassembled WGS sequence"/>
</dbReference>